<comment type="subcellular location">
    <subcellularLocation>
        <location evidence="1 9">Nucleus</location>
    </subcellularLocation>
</comment>
<dbReference type="WBParaSite" id="GPUH_0002539701-mRNA-1">
    <property type="protein sequence ID" value="GPUH_0002539701-mRNA-1"/>
    <property type="gene ID" value="GPUH_0002539701"/>
</dbReference>
<dbReference type="InterPro" id="IPR051139">
    <property type="entry name" value="Mediator_complx_sub13"/>
</dbReference>
<dbReference type="AlphaFoldDB" id="A0A183EWM6"/>
<evidence type="ECO:0000256" key="3">
    <source>
        <dbReference type="ARBA" id="ARBA00019618"/>
    </source>
</evidence>
<comment type="function">
    <text evidence="9">Component of the Mediator complex, a coactivator involved in regulated transcription of nearly all RNA polymerase II-dependent genes. Mediator functions as a bridge to convey information from gene-specific regulatory proteins to the basal RNA polymerase II transcription machinery. Mediator is recruited to promoters by direct interactions with regulatory proteins and serves as a scaffold for the assembly of a functional preinitiation complex with RNA polymerase II and the general transcription factors.</text>
</comment>
<keyword evidence="7 9" id="KW-0804">Transcription</keyword>
<dbReference type="PANTHER" id="PTHR48249:SF3">
    <property type="entry name" value="MEDIATOR OF RNA POLYMERASE II TRANSCRIPTION SUBUNIT 13"/>
    <property type="match status" value="1"/>
</dbReference>
<keyword evidence="8 9" id="KW-0539">Nucleus</keyword>
<evidence type="ECO:0000256" key="4">
    <source>
        <dbReference type="ARBA" id="ARBA00022491"/>
    </source>
</evidence>
<evidence type="ECO:0000256" key="1">
    <source>
        <dbReference type="ARBA" id="ARBA00004123"/>
    </source>
</evidence>
<evidence type="ECO:0000256" key="9">
    <source>
        <dbReference type="RuleBase" id="RU364134"/>
    </source>
</evidence>
<reference evidence="11" key="1">
    <citation type="submission" date="2016-06" db="UniProtKB">
        <authorList>
            <consortium name="WormBaseParasite"/>
        </authorList>
    </citation>
    <scope>IDENTIFICATION</scope>
</reference>
<keyword evidence="5 9" id="KW-0805">Transcription regulation</keyword>
<evidence type="ECO:0000256" key="2">
    <source>
        <dbReference type="ARBA" id="ARBA00009354"/>
    </source>
</evidence>
<dbReference type="Pfam" id="PF06333">
    <property type="entry name" value="Med13_C"/>
    <property type="match status" value="1"/>
</dbReference>
<dbReference type="GO" id="GO:0016592">
    <property type="term" value="C:mediator complex"/>
    <property type="evidence" value="ECO:0007669"/>
    <property type="project" value="InterPro"/>
</dbReference>
<dbReference type="PANTHER" id="PTHR48249">
    <property type="entry name" value="MEDIATOR OF RNA POLYMERASE II TRANSCRIPTION SUBUNIT 13"/>
    <property type="match status" value="1"/>
</dbReference>
<comment type="subunit">
    <text evidence="9">Component of the Mediator complex.</text>
</comment>
<evidence type="ECO:0000256" key="6">
    <source>
        <dbReference type="ARBA" id="ARBA00023159"/>
    </source>
</evidence>
<evidence type="ECO:0000259" key="10">
    <source>
        <dbReference type="Pfam" id="PF06333"/>
    </source>
</evidence>
<proteinExistence type="inferred from homology"/>
<dbReference type="InterPro" id="IPR009401">
    <property type="entry name" value="Med13_C"/>
</dbReference>
<evidence type="ECO:0000256" key="7">
    <source>
        <dbReference type="ARBA" id="ARBA00023163"/>
    </source>
</evidence>
<dbReference type="GO" id="GO:0045944">
    <property type="term" value="P:positive regulation of transcription by RNA polymerase II"/>
    <property type="evidence" value="ECO:0007669"/>
    <property type="project" value="TreeGrafter"/>
</dbReference>
<evidence type="ECO:0000256" key="8">
    <source>
        <dbReference type="ARBA" id="ARBA00023242"/>
    </source>
</evidence>
<dbReference type="GO" id="GO:0003713">
    <property type="term" value="F:transcription coactivator activity"/>
    <property type="evidence" value="ECO:0007669"/>
    <property type="project" value="TreeGrafter"/>
</dbReference>
<keyword evidence="6 9" id="KW-0010">Activator</keyword>
<accession>A0A183EWM6</accession>
<protein>
    <recommendedName>
        <fullName evidence="3 9">Mediator of RNA polymerase II transcription subunit 13</fullName>
    </recommendedName>
</protein>
<organism evidence="11">
    <name type="scientific">Gongylonema pulchrum</name>
    <dbReference type="NCBI Taxonomy" id="637853"/>
    <lineage>
        <taxon>Eukaryota</taxon>
        <taxon>Metazoa</taxon>
        <taxon>Ecdysozoa</taxon>
        <taxon>Nematoda</taxon>
        <taxon>Chromadorea</taxon>
        <taxon>Rhabditida</taxon>
        <taxon>Spirurina</taxon>
        <taxon>Spiruromorpha</taxon>
        <taxon>Spiruroidea</taxon>
        <taxon>Gongylonematidae</taxon>
        <taxon>Gongylonema</taxon>
    </lineage>
</organism>
<evidence type="ECO:0000256" key="5">
    <source>
        <dbReference type="ARBA" id="ARBA00023015"/>
    </source>
</evidence>
<keyword evidence="4 9" id="KW-0678">Repressor</keyword>
<evidence type="ECO:0000313" key="11">
    <source>
        <dbReference type="WBParaSite" id="GPUH_0002539701-mRNA-1"/>
    </source>
</evidence>
<comment type="similarity">
    <text evidence="2 9">Belongs to the Mediator complex subunit 13 family.</text>
</comment>
<sequence length="227" mass="25527">LVGAEENPLVARVVTVALMRAFNALLYRLNNKRRPQLQLEIIALQNVFDYTGVSADFLKDERGRLNGYDQGRLEKSQNERLSSSDSIKTIAFSVYSQSRVVLPEIVRGLLPKSMTRFGPASAMVDLLNDLERKEPIYYKIPSKPFILAPPSPVMQRANGDLMQINTDEAVLFVSYCLIGNDWLAATVTDHQGHLFDNCLINLRLKPDHKRYIISFIQLLGESASGCN</sequence>
<feature type="domain" description="Mediator complex subunit Med13 C-terminal" evidence="10">
    <location>
        <begin position="142"/>
        <end position="210"/>
    </location>
</feature>
<name>A0A183EWM6_9BILA</name>